<dbReference type="EMBL" id="KB446557">
    <property type="protein sequence ID" value="EME84487.1"/>
    <property type="molecule type" value="Genomic_DNA"/>
</dbReference>
<dbReference type="OrthoDB" id="10531120at2759"/>
<dbReference type="HOGENOM" id="CLU_1797308_0_0_1"/>
<organism evidence="1 2">
    <name type="scientific">Pseudocercospora fijiensis (strain CIRAD86)</name>
    <name type="common">Black leaf streak disease fungus</name>
    <name type="synonym">Mycosphaerella fijiensis</name>
    <dbReference type="NCBI Taxonomy" id="383855"/>
    <lineage>
        <taxon>Eukaryota</taxon>
        <taxon>Fungi</taxon>
        <taxon>Dikarya</taxon>
        <taxon>Ascomycota</taxon>
        <taxon>Pezizomycotina</taxon>
        <taxon>Dothideomycetes</taxon>
        <taxon>Dothideomycetidae</taxon>
        <taxon>Mycosphaerellales</taxon>
        <taxon>Mycosphaerellaceae</taxon>
        <taxon>Pseudocercospora</taxon>
    </lineage>
</organism>
<protein>
    <submittedName>
        <fullName evidence="1">Uncharacterized protein</fullName>
    </submittedName>
</protein>
<gene>
    <name evidence="1" type="ORF">MYCFIDRAFT_195521</name>
</gene>
<evidence type="ECO:0000313" key="1">
    <source>
        <dbReference type="EMBL" id="EME84487.1"/>
    </source>
</evidence>
<accession>M3B556</accession>
<dbReference type="RefSeq" id="XP_007925111.1">
    <property type="nucleotide sequence ID" value="XM_007926920.1"/>
</dbReference>
<dbReference type="AlphaFoldDB" id="M3B556"/>
<proteinExistence type="predicted"/>
<reference evidence="1 2" key="1">
    <citation type="journal article" date="2012" name="PLoS Pathog.">
        <title>Diverse lifestyles and strategies of plant pathogenesis encoded in the genomes of eighteen Dothideomycetes fungi.</title>
        <authorList>
            <person name="Ohm R.A."/>
            <person name="Feau N."/>
            <person name="Henrissat B."/>
            <person name="Schoch C.L."/>
            <person name="Horwitz B.A."/>
            <person name="Barry K.W."/>
            <person name="Condon B.J."/>
            <person name="Copeland A.C."/>
            <person name="Dhillon B."/>
            <person name="Glaser F."/>
            <person name="Hesse C.N."/>
            <person name="Kosti I."/>
            <person name="LaButti K."/>
            <person name="Lindquist E.A."/>
            <person name="Lucas S."/>
            <person name="Salamov A.A."/>
            <person name="Bradshaw R.E."/>
            <person name="Ciuffetti L."/>
            <person name="Hamelin R.C."/>
            <person name="Kema G.H.J."/>
            <person name="Lawrence C."/>
            <person name="Scott J.A."/>
            <person name="Spatafora J.W."/>
            <person name="Turgeon B.G."/>
            <person name="de Wit P.J.G.M."/>
            <person name="Zhong S."/>
            <person name="Goodwin S.B."/>
            <person name="Grigoriev I.V."/>
        </authorList>
    </citation>
    <scope>NUCLEOTIDE SEQUENCE [LARGE SCALE GENOMIC DNA]</scope>
    <source>
        <strain evidence="1 2">CIRAD86</strain>
    </source>
</reference>
<sequence>MAENPVGRARQYRLKQMVQNSQGKDLEDIMSASDMTRESPTTTHPHHSLPDHQDRLQLANTITVVASIRALAWPVDMDCNSTKMRGVGASDGLREAAEEYPAKAATETELVLAIEDATGLGEHGLIETKEGQSDFCSLSHLLQR</sequence>
<name>M3B556_PSEFD</name>
<keyword evidence="2" id="KW-1185">Reference proteome</keyword>
<dbReference type="KEGG" id="pfj:MYCFIDRAFT_195521"/>
<dbReference type="GeneID" id="19335490"/>
<dbReference type="VEuPathDB" id="FungiDB:MYCFIDRAFT_195521"/>
<dbReference type="Proteomes" id="UP000016932">
    <property type="component" value="Unassembled WGS sequence"/>
</dbReference>
<evidence type="ECO:0000313" key="2">
    <source>
        <dbReference type="Proteomes" id="UP000016932"/>
    </source>
</evidence>